<gene>
    <name evidence="1" type="ORF">MILVUS5_LOCUS35305</name>
</gene>
<comment type="caution">
    <text evidence="1">The sequence shown here is derived from an EMBL/GenBank/DDBJ whole genome shotgun (WGS) entry which is preliminary data.</text>
</comment>
<keyword evidence="2" id="KW-1185">Reference proteome</keyword>
<accession>A0ACB0LSP6</accession>
<name>A0ACB0LSP6_TRIPR</name>
<sequence length="83" mass="9026">MSPLLIVLNFLQCFVESREPNHVTIQPGANALGISGLSPQEASGQWMSSGGDLFFSIHLQCPSPVAPEQLRVELISEDEAMMQ</sequence>
<reference evidence="1" key="1">
    <citation type="submission" date="2023-10" db="EMBL/GenBank/DDBJ databases">
        <authorList>
            <person name="Rodriguez Cubillos JULIANA M."/>
            <person name="De Vega J."/>
        </authorList>
    </citation>
    <scope>NUCLEOTIDE SEQUENCE</scope>
</reference>
<protein>
    <submittedName>
        <fullName evidence="1">Uncharacterized protein</fullName>
    </submittedName>
</protein>
<evidence type="ECO:0000313" key="1">
    <source>
        <dbReference type="EMBL" id="CAJ2671476.1"/>
    </source>
</evidence>
<dbReference type="EMBL" id="CASHSV030000615">
    <property type="protein sequence ID" value="CAJ2671476.1"/>
    <property type="molecule type" value="Genomic_DNA"/>
</dbReference>
<evidence type="ECO:0000313" key="2">
    <source>
        <dbReference type="Proteomes" id="UP001177021"/>
    </source>
</evidence>
<dbReference type="Proteomes" id="UP001177021">
    <property type="component" value="Unassembled WGS sequence"/>
</dbReference>
<proteinExistence type="predicted"/>
<organism evidence="1 2">
    <name type="scientific">Trifolium pratense</name>
    <name type="common">Red clover</name>
    <dbReference type="NCBI Taxonomy" id="57577"/>
    <lineage>
        <taxon>Eukaryota</taxon>
        <taxon>Viridiplantae</taxon>
        <taxon>Streptophyta</taxon>
        <taxon>Embryophyta</taxon>
        <taxon>Tracheophyta</taxon>
        <taxon>Spermatophyta</taxon>
        <taxon>Magnoliopsida</taxon>
        <taxon>eudicotyledons</taxon>
        <taxon>Gunneridae</taxon>
        <taxon>Pentapetalae</taxon>
        <taxon>rosids</taxon>
        <taxon>fabids</taxon>
        <taxon>Fabales</taxon>
        <taxon>Fabaceae</taxon>
        <taxon>Papilionoideae</taxon>
        <taxon>50 kb inversion clade</taxon>
        <taxon>NPAAA clade</taxon>
        <taxon>Hologalegina</taxon>
        <taxon>IRL clade</taxon>
        <taxon>Trifolieae</taxon>
        <taxon>Trifolium</taxon>
    </lineage>
</organism>